<dbReference type="PANTHER" id="PTHR39267:SF1">
    <property type="entry name" value="SURVIVAL MOTOR NEURON PROTEIN"/>
    <property type="match status" value="1"/>
</dbReference>
<dbReference type="CDD" id="cd22851">
    <property type="entry name" value="SMN_N"/>
    <property type="match status" value="1"/>
</dbReference>
<proteinExistence type="predicted"/>
<dbReference type="InterPro" id="IPR049481">
    <property type="entry name" value="SMN_G2-BD"/>
</dbReference>
<gene>
    <name evidence="3" type="ORF">CFP56_027863</name>
</gene>
<feature type="compositionally biased region" description="Basic and acidic residues" evidence="1">
    <location>
        <begin position="58"/>
        <end position="68"/>
    </location>
</feature>
<organism evidence="3 4">
    <name type="scientific">Quercus suber</name>
    <name type="common">Cork oak</name>
    <dbReference type="NCBI Taxonomy" id="58331"/>
    <lineage>
        <taxon>Eukaryota</taxon>
        <taxon>Viridiplantae</taxon>
        <taxon>Streptophyta</taxon>
        <taxon>Embryophyta</taxon>
        <taxon>Tracheophyta</taxon>
        <taxon>Spermatophyta</taxon>
        <taxon>Magnoliopsida</taxon>
        <taxon>eudicotyledons</taxon>
        <taxon>Gunneridae</taxon>
        <taxon>Pentapetalae</taxon>
        <taxon>rosids</taxon>
        <taxon>fabids</taxon>
        <taxon>Fagales</taxon>
        <taxon>Fagaceae</taxon>
        <taxon>Quercus</taxon>
    </lineage>
</organism>
<dbReference type="Pfam" id="PF20636">
    <property type="entry name" value="SMN_G2-BD"/>
    <property type="match status" value="1"/>
</dbReference>
<name>A0AAW0LWR5_QUESU</name>
<feature type="region of interest" description="Disordered" evidence="1">
    <location>
        <begin position="260"/>
        <end position="282"/>
    </location>
</feature>
<sequence>MGKEGDLWDDSALINAFDAAISKYKIMHSKKGHETSTEGGKAVGSTEENVSANVNGTHEARRDADEKSNVASSTAIYSGETSNLSEVKENHCVDSHAPEPCITSSNSLLEQDASKDSSYYHGAEDYNKLLNSYYELEENRQKILEQLHQYGGWNYQYSGEGSGVQWGSCSTSQEHAIPASLDSHPNVVCSCCPYVYQCLAAPCPSCPGCSLGGTCVGKTCADASMAMVPGSERSCLLKDGNIVQAAMGAAEKALSSLKPQISGDSNINEDKEKTDGETAQSTSSETDLAVVLNAWYSAGFYTGNHFMFQVPYRAIYCKETAQLGIATLLATLSRVYLLIRLNPTIGKLLSKMRGKDADEKSNVASSTAIYSGETSNLSEVKENHCVDSHAPEPCITSSNSLLEQDASKDSSYYHGAEDYNKLLNSYYELEENRQKILEQLHQYGGWNYQYSGEGSGVQWGSCSTSQEHAIPASLDSHPNVVCSCCPYVYQCLAAPCPSCPGCSLGGTCVGKTCADASMAMVPGSERSCLLKDGNIVQAAMGAAEKALSSLKPQISGDSNINEDKEKTDGETAQSTSSETDLAVVLNAWYSAGFYTGNHFMFQVPYRAIYCKETAQLGIATLLATLSRGAELHLIA</sequence>
<protein>
    <recommendedName>
        <fullName evidence="2">Survival Motor Neuron Gemin2-binding domain-containing protein</fullName>
    </recommendedName>
</protein>
<reference evidence="3 4" key="1">
    <citation type="journal article" date="2018" name="Sci. Data">
        <title>The draft genome sequence of cork oak.</title>
        <authorList>
            <person name="Ramos A.M."/>
            <person name="Usie A."/>
            <person name="Barbosa P."/>
            <person name="Barros P.M."/>
            <person name="Capote T."/>
            <person name="Chaves I."/>
            <person name="Simoes F."/>
            <person name="Abreu I."/>
            <person name="Carrasquinho I."/>
            <person name="Faro C."/>
            <person name="Guimaraes J.B."/>
            <person name="Mendonca D."/>
            <person name="Nobrega F."/>
            <person name="Rodrigues L."/>
            <person name="Saibo N.J.M."/>
            <person name="Varela M.C."/>
            <person name="Egas C."/>
            <person name="Matos J."/>
            <person name="Miguel C.M."/>
            <person name="Oliveira M.M."/>
            <person name="Ricardo C.P."/>
            <person name="Goncalves S."/>
        </authorList>
    </citation>
    <scope>NUCLEOTIDE SEQUENCE [LARGE SCALE GENOMIC DNA]</scope>
    <source>
        <strain evidence="4">cv. HL8</strain>
    </source>
</reference>
<dbReference type="InterPro" id="IPR040424">
    <property type="entry name" value="Smn1"/>
</dbReference>
<evidence type="ECO:0000313" key="4">
    <source>
        <dbReference type="Proteomes" id="UP000237347"/>
    </source>
</evidence>
<evidence type="ECO:0000259" key="2">
    <source>
        <dbReference type="Pfam" id="PF20636"/>
    </source>
</evidence>
<dbReference type="PANTHER" id="PTHR39267">
    <property type="entry name" value="SURVIVAL MOTOR NEURON-LIKE PROTEIN 1"/>
    <property type="match status" value="1"/>
</dbReference>
<evidence type="ECO:0000256" key="1">
    <source>
        <dbReference type="SAM" id="MobiDB-lite"/>
    </source>
</evidence>
<dbReference type="AlphaFoldDB" id="A0AAW0LWR5"/>
<evidence type="ECO:0000313" key="3">
    <source>
        <dbReference type="EMBL" id="KAK7855488.1"/>
    </source>
</evidence>
<comment type="caution">
    <text evidence="3">The sequence shown here is derived from an EMBL/GenBank/DDBJ whole genome shotgun (WGS) entry which is preliminary data.</text>
</comment>
<feature type="region of interest" description="Disordered" evidence="1">
    <location>
        <begin position="553"/>
        <end position="575"/>
    </location>
</feature>
<feature type="domain" description="Survival Motor Neuron Gemin2-binding" evidence="2">
    <location>
        <begin position="1"/>
        <end position="29"/>
    </location>
</feature>
<dbReference type="Proteomes" id="UP000237347">
    <property type="component" value="Unassembled WGS sequence"/>
</dbReference>
<keyword evidence="4" id="KW-1185">Reference proteome</keyword>
<accession>A0AAW0LWR5</accession>
<feature type="region of interest" description="Disordered" evidence="1">
    <location>
        <begin position="54"/>
        <end position="77"/>
    </location>
</feature>
<dbReference type="EMBL" id="PKMF04000045">
    <property type="protein sequence ID" value="KAK7855488.1"/>
    <property type="molecule type" value="Genomic_DNA"/>
</dbReference>